<dbReference type="PANTHER" id="PTHR10963">
    <property type="entry name" value="GLYCOSYL HYDROLASE-RELATED"/>
    <property type="match status" value="1"/>
</dbReference>
<dbReference type="InterPro" id="IPR013320">
    <property type="entry name" value="ConA-like_dom_sf"/>
</dbReference>
<evidence type="ECO:0000313" key="9">
    <source>
        <dbReference type="Proteomes" id="UP001217476"/>
    </source>
</evidence>
<dbReference type="GO" id="GO:0004553">
    <property type="term" value="F:hydrolase activity, hydrolyzing O-glycosyl compounds"/>
    <property type="evidence" value="ECO:0007669"/>
    <property type="project" value="InterPro"/>
</dbReference>
<keyword evidence="3" id="KW-0378">Hydrolase</keyword>
<dbReference type="Gene3D" id="2.60.120.200">
    <property type="match status" value="1"/>
</dbReference>
<dbReference type="PRINTS" id="PR00737">
    <property type="entry name" value="GLHYDRLASE16"/>
</dbReference>
<dbReference type="SUPFAM" id="SSF49899">
    <property type="entry name" value="Concanavalin A-like lectins/glucanases"/>
    <property type="match status" value="1"/>
</dbReference>
<evidence type="ECO:0000256" key="4">
    <source>
        <dbReference type="ARBA" id="ARBA00023295"/>
    </source>
</evidence>
<dbReference type="Pfam" id="PF00722">
    <property type="entry name" value="Glyco_hydro_16"/>
    <property type="match status" value="1"/>
</dbReference>
<dbReference type="EMBL" id="CP119312">
    <property type="protein sequence ID" value="WEK05802.1"/>
    <property type="molecule type" value="Genomic_DNA"/>
</dbReference>
<organism evidence="8 9">
    <name type="scientific">Candidatus Devosia phytovorans</name>
    <dbReference type="NCBI Taxonomy" id="3121372"/>
    <lineage>
        <taxon>Bacteria</taxon>
        <taxon>Pseudomonadati</taxon>
        <taxon>Pseudomonadota</taxon>
        <taxon>Alphaproteobacteria</taxon>
        <taxon>Hyphomicrobiales</taxon>
        <taxon>Devosiaceae</taxon>
        <taxon>Devosia</taxon>
    </lineage>
</organism>
<dbReference type="PANTHER" id="PTHR10963:SF22">
    <property type="entry name" value="GLYCOSIDASE CRH2-RELATED"/>
    <property type="match status" value="1"/>
</dbReference>
<dbReference type="InterPro" id="IPR000757">
    <property type="entry name" value="Beta-glucanase-like"/>
</dbReference>
<protein>
    <submittedName>
        <fullName evidence="8">Family 16 glycosylhydrolase</fullName>
    </submittedName>
</protein>
<evidence type="ECO:0000256" key="5">
    <source>
        <dbReference type="PIRSR" id="PIRSR608264-1"/>
    </source>
</evidence>
<gene>
    <name evidence="8" type="ORF">P0Y65_05975</name>
</gene>
<evidence type="ECO:0000256" key="3">
    <source>
        <dbReference type="ARBA" id="ARBA00022801"/>
    </source>
</evidence>
<evidence type="ECO:0000313" key="8">
    <source>
        <dbReference type="EMBL" id="WEK05802.1"/>
    </source>
</evidence>
<dbReference type="Proteomes" id="UP001217476">
    <property type="component" value="Chromosome"/>
</dbReference>
<comment type="similarity">
    <text evidence="1">Belongs to the glycosyl hydrolase 16 family.</text>
</comment>
<evidence type="ECO:0000256" key="2">
    <source>
        <dbReference type="ARBA" id="ARBA00022729"/>
    </source>
</evidence>
<evidence type="ECO:0000256" key="1">
    <source>
        <dbReference type="ARBA" id="ARBA00006865"/>
    </source>
</evidence>
<name>A0AAJ5VWP2_9HYPH</name>
<evidence type="ECO:0000259" key="7">
    <source>
        <dbReference type="PROSITE" id="PS51762"/>
    </source>
</evidence>
<feature type="active site" description="Nucleophile" evidence="5">
    <location>
        <position position="122"/>
    </location>
</feature>
<feature type="domain" description="GH16" evidence="7">
    <location>
        <begin position="7"/>
        <end position="242"/>
    </location>
</feature>
<accession>A0AAJ5VWP2</accession>
<sequence length="254" mass="27978">MKWTICFAALALTSPALAQEAFFDDFDSLSSSRWYVSDGWSNGAHQNCTWSTSQVTAGNSTLKVGFAPVPKGERQYSCGEIQTKTAYGYGTYEARLKTPASSGLNAAFFTYIGPQQSKPHDEIDFEILLKDTSKVETTTFVNGKSGDGEIGSGQSHDLPQPSDAEFVNFAFTWEPDQLRYYINGELVRTMDTPATIPTNPQRIFFSLWGTDTLTDWMGPFTPVTAPIAMEVDWVAFTPQGAECAFDDSILCQTN</sequence>
<evidence type="ECO:0000256" key="6">
    <source>
        <dbReference type="SAM" id="SignalP"/>
    </source>
</evidence>
<feature type="signal peptide" evidence="6">
    <location>
        <begin position="1"/>
        <end position="18"/>
    </location>
</feature>
<feature type="active site" description="Proton donor" evidence="5">
    <location>
        <position position="126"/>
    </location>
</feature>
<dbReference type="PROSITE" id="PS51762">
    <property type="entry name" value="GH16_2"/>
    <property type="match status" value="1"/>
</dbReference>
<dbReference type="GO" id="GO:0005975">
    <property type="term" value="P:carbohydrate metabolic process"/>
    <property type="evidence" value="ECO:0007669"/>
    <property type="project" value="InterPro"/>
</dbReference>
<keyword evidence="4" id="KW-0326">Glycosidase</keyword>
<feature type="chain" id="PRO_5042588863" evidence="6">
    <location>
        <begin position="19"/>
        <end position="254"/>
    </location>
</feature>
<keyword evidence="2 6" id="KW-0732">Signal</keyword>
<reference evidence="8" key="1">
    <citation type="submission" date="2023-03" db="EMBL/GenBank/DDBJ databases">
        <title>Andean soil-derived lignocellulolytic bacterial consortium as a source of novel taxa and putative plastic-active enzymes.</title>
        <authorList>
            <person name="Diaz-Garcia L."/>
            <person name="Chuvochina M."/>
            <person name="Feuerriegel G."/>
            <person name="Bunk B."/>
            <person name="Sproer C."/>
            <person name="Streit W.R."/>
            <person name="Rodriguez L.M."/>
            <person name="Overmann J."/>
            <person name="Jimenez D.J."/>
        </authorList>
    </citation>
    <scope>NUCLEOTIDE SEQUENCE</scope>
    <source>
        <strain evidence="8">MAG 4196</strain>
    </source>
</reference>
<dbReference type="InterPro" id="IPR050546">
    <property type="entry name" value="Glycosyl_Hydrlase_16"/>
</dbReference>
<proteinExistence type="inferred from homology"/>
<dbReference type="InterPro" id="IPR008264">
    <property type="entry name" value="Beta_glucanase"/>
</dbReference>
<dbReference type="AlphaFoldDB" id="A0AAJ5VWP2"/>